<keyword evidence="2" id="KW-0238">DNA-binding</keyword>
<dbReference type="GO" id="GO:0003677">
    <property type="term" value="F:DNA binding"/>
    <property type="evidence" value="ECO:0007669"/>
    <property type="project" value="UniProtKB-KW"/>
</dbReference>
<sequence>MEIDKEIKISKFEDNYHKLTVNLTYTSGWLTNISREKFEEYNLTGQQFNILRILRGQYPNACTVNLLKERMLDKMSDASRIVDRLIQKGMVSRCTNKADRRAVDIRISEHGLETLSKLDNAFKPKDFLSANLTEEEAGQLSDLLDKMRG</sequence>
<keyword evidence="1" id="KW-0805">Transcription regulation</keyword>
<name>A0A929KWK6_9SPHI</name>
<evidence type="ECO:0000313" key="6">
    <source>
        <dbReference type="Proteomes" id="UP000622475"/>
    </source>
</evidence>
<keyword evidence="3" id="KW-0804">Transcription</keyword>
<keyword evidence="6" id="KW-1185">Reference proteome</keyword>
<dbReference type="PANTHER" id="PTHR42756:SF1">
    <property type="entry name" value="TRANSCRIPTIONAL REPRESSOR OF EMRAB OPERON"/>
    <property type="match status" value="1"/>
</dbReference>
<dbReference type="PROSITE" id="PS50995">
    <property type="entry name" value="HTH_MARR_2"/>
    <property type="match status" value="1"/>
</dbReference>
<dbReference type="PRINTS" id="PR00598">
    <property type="entry name" value="HTHMARR"/>
</dbReference>
<dbReference type="SMART" id="SM00347">
    <property type="entry name" value="HTH_MARR"/>
    <property type="match status" value="1"/>
</dbReference>
<reference evidence="5" key="1">
    <citation type="submission" date="2020-10" db="EMBL/GenBank/DDBJ databases">
        <title>Mucilaginibacter mali sp. nov., isolated from rhizosphere soil of apple orchard.</title>
        <authorList>
            <person name="Lee J.-S."/>
            <person name="Kim H.S."/>
            <person name="Kim J.-S."/>
        </authorList>
    </citation>
    <scope>NUCLEOTIDE SEQUENCE</scope>
    <source>
        <strain evidence="5">KCTC 22746</strain>
    </source>
</reference>
<dbReference type="InterPro" id="IPR036388">
    <property type="entry name" value="WH-like_DNA-bd_sf"/>
</dbReference>
<dbReference type="PANTHER" id="PTHR42756">
    <property type="entry name" value="TRANSCRIPTIONAL REGULATOR, MARR"/>
    <property type="match status" value="1"/>
</dbReference>
<organism evidence="5 6">
    <name type="scientific">Mucilaginibacter myungsuensis</name>
    <dbReference type="NCBI Taxonomy" id="649104"/>
    <lineage>
        <taxon>Bacteria</taxon>
        <taxon>Pseudomonadati</taxon>
        <taxon>Bacteroidota</taxon>
        <taxon>Sphingobacteriia</taxon>
        <taxon>Sphingobacteriales</taxon>
        <taxon>Sphingobacteriaceae</taxon>
        <taxon>Mucilaginibacter</taxon>
    </lineage>
</organism>
<dbReference type="InterPro" id="IPR000835">
    <property type="entry name" value="HTH_MarR-typ"/>
</dbReference>
<evidence type="ECO:0000313" key="5">
    <source>
        <dbReference type="EMBL" id="MBE9662502.1"/>
    </source>
</evidence>
<dbReference type="InterPro" id="IPR036390">
    <property type="entry name" value="WH_DNA-bd_sf"/>
</dbReference>
<evidence type="ECO:0000256" key="3">
    <source>
        <dbReference type="ARBA" id="ARBA00023163"/>
    </source>
</evidence>
<dbReference type="GO" id="GO:0003700">
    <property type="term" value="F:DNA-binding transcription factor activity"/>
    <property type="evidence" value="ECO:0007669"/>
    <property type="project" value="InterPro"/>
</dbReference>
<dbReference type="Gene3D" id="1.10.10.10">
    <property type="entry name" value="Winged helix-like DNA-binding domain superfamily/Winged helix DNA-binding domain"/>
    <property type="match status" value="1"/>
</dbReference>
<dbReference type="RefSeq" id="WP_194111723.1">
    <property type="nucleotide sequence ID" value="NZ_JADFFL010000004.1"/>
</dbReference>
<feature type="domain" description="HTH marR-type" evidence="4">
    <location>
        <begin position="16"/>
        <end position="149"/>
    </location>
</feature>
<accession>A0A929KWK6</accession>
<evidence type="ECO:0000259" key="4">
    <source>
        <dbReference type="PROSITE" id="PS50995"/>
    </source>
</evidence>
<gene>
    <name evidence="5" type="ORF">IRJ16_11470</name>
</gene>
<dbReference type="EMBL" id="JADFFL010000004">
    <property type="protein sequence ID" value="MBE9662502.1"/>
    <property type="molecule type" value="Genomic_DNA"/>
</dbReference>
<dbReference type="AlphaFoldDB" id="A0A929KWK6"/>
<dbReference type="SUPFAM" id="SSF46785">
    <property type="entry name" value="Winged helix' DNA-binding domain"/>
    <property type="match status" value="1"/>
</dbReference>
<protein>
    <submittedName>
        <fullName evidence="5">MarR family transcriptional regulator</fullName>
    </submittedName>
</protein>
<evidence type="ECO:0000256" key="1">
    <source>
        <dbReference type="ARBA" id="ARBA00023015"/>
    </source>
</evidence>
<comment type="caution">
    <text evidence="5">The sequence shown here is derived from an EMBL/GenBank/DDBJ whole genome shotgun (WGS) entry which is preliminary data.</text>
</comment>
<dbReference type="Proteomes" id="UP000622475">
    <property type="component" value="Unassembled WGS sequence"/>
</dbReference>
<proteinExistence type="predicted"/>
<evidence type="ECO:0000256" key="2">
    <source>
        <dbReference type="ARBA" id="ARBA00023125"/>
    </source>
</evidence>
<dbReference type="Pfam" id="PF12802">
    <property type="entry name" value="MarR_2"/>
    <property type="match status" value="1"/>
</dbReference>